<dbReference type="Gene3D" id="1.10.10.10">
    <property type="entry name" value="Winged helix-like DNA-binding domain superfamily/Winged helix DNA-binding domain"/>
    <property type="match status" value="1"/>
</dbReference>
<feature type="domain" description="Methylated-DNA-[protein]-cysteine S-methyltransferase DNA binding" evidence="9">
    <location>
        <begin position="80"/>
        <end position="164"/>
    </location>
</feature>
<dbReference type="PROSITE" id="PS00374">
    <property type="entry name" value="MGMT"/>
    <property type="match status" value="1"/>
</dbReference>
<dbReference type="EMBL" id="CP023483">
    <property type="protein sequence ID" value="ATF25938.1"/>
    <property type="molecule type" value="Genomic_DNA"/>
</dbReference>
<dbReference type="SUPFAM" id="SSF46767">
    <property type="entry name" value="Methylated DNA-protein cysteine methyltransferase, C-terminal domain"/>
    <property type="match status" value="1"/>
</dbReference>
<dbReference type="Pfam" id="PF01035">
    <property type="entry name" value="DNA_binding_1"/>
    <property type="match status" value="1"/>
</dbReference>
<comment type="catalytic activity">
    <reaction evidence="1">
        <text>a 4-O-methyl-thymidine in DNA + L-cysteinyl-[protein] = a thymidine in DNA + S-methyl-L-cysteinyl-[protein]</text>
        <dbReference type="Rhea" id="RHEA:53428"/>
        <dbReference type="Rhea" id="RHEA-COMP:10131"/>
        <dbReference type="Rhea" id="RHEA-COMP:10132"/>
        <dbReference type="Rhea" id="RHEA-COMP:13555"/>
        <dbReference type="Rhea" id="RHEA-COMP:13556"/>
        <dbReference type="ChEBI" id="CHEBI:29950"/>
        <dbReference type="ChEBI" id="CHEBI:82612"/>
        <dbReference type="ChEBI" id="CHEBI:137386"/>
        <dbReference type="ChEBI" id="CHEBI:137387"/>
        <dbReference type="EC" id="2.1.1.63"/>
    </reaction>
</comment>
<dbReference type="PANTHER" id="PTHR10815">
    <property type="entry name" value="METHYLATED-DNA--PROTEIN-CYSTEINE METHYLTRANSFERASE"/>
    <property type="match status" value="1"/>
</dbReference>
<dbReference type="SUPFAM" id="SSF53155">
    <property type="entry name" value="Methylated DNA-protein cysteine methyltransferase domain"/>
    <property type="match status" value="1"/>
</dbReference>
<dbReference type="InterPro" id="IPR036217">
    <property type="entry name" value="MethylDNA_cys_MeTrfase_DNAb"/>
</dbReference>
<dbReference type="Gene3D" id="3.30.160.70">
    <property type="entry name" value="Methylated DNA-protein cysteine methyltransferase domain"/>
    <property type="match status" value="1"/>
</dbReference>
<dbReference type="GO" id="GO:0003908">
    <property type="term" value="F:methylated-DNA-[protein]-cysteine S-methyltransferase activity"/>
    <property type="evidence" value="ECO:0007669"/>
    <property type="project" value="UniProtKB-EC"/>
</dbReference>
<dbReference type="OrthoDB" id="9802228at2"/>
<evidence type="ECO:0000259" key="9">
    <source>
        <dbReference type="Pfam" id="PF01035"/>
    </source>
</evidence>
<evidence type="ECO:0000256" key="4">
    <source>
        <dbReference type="ARBA" id="ARBA00022603"/>
    </source>
</evidence>
<dbReference type="NCBIfam" id="TIGR00589">
    <property type="entry name" value="ogt"/>
    <property type="match status" value="1"/>
</dbReference>
<dbReference type="InterPro" id="IPR008332">
    <property type="entry name" value="MethylG_MeTrfase_N"/>
</dbReference>
<evidence type="ECO:0000313" key="12">
    <source>
        <dbReference type="Proteomes" id="UP000243591"/>
    </source>
</evidence>
<dbReference type="STRING" id="2756.BFR44_06090"/>
<proteinExistence type="inferred from homology"/>
<feature type="domain" description="Methylguanine DNA methyltransferase ribonuclease-like" evidence="10">
    <location>
        <begin position="5"/>
        <end position="64"/>
    </location>
</feature>
<dbReference type="AlphaFoldDB" id="A0A1D2L7T7"/>
<reference evidence="11 12" key="1">
    <citation type="submission" date="2017-09" db="EMBL/GenBank/DDBJ databases">
        <title>Complete Genome Sequences of Two Strains of the Meat Spoilage Bacterium Brochothrix thermosphacta Isolated from Ground Chicken.</title>
        <authorList>
            <person name="Paoli G.C."/>
            <person name="Wijey C."/>
            <person name="Chen C.-Y."/>
            <person name="Nguyen L."/>
            <person name="Yan X."/>
            <person name="Irwin P.L."/>
        </authorList>
    </citation>
    <scope>NUCLEOTIDE SEQUENCE [LARGE SCALE GENOMIC DNA]</scope>
    <source>
        <strain evidence="11 12">BI</strain>
    </source>
</reference>
<accession>A0A1D2L7T7</accession>
<dbReference type="KEGG" id="bths:CNY62_05710"/>
<dbReference type="FunFam" id="1.10.10.10:FF:000214">
    <property type="entry name" value="Methylated-DNA--protein-cysteine methyltransferase"/>
    <property type="match status" value="1"/>
</dbReference>
<keyword evidence="7" id="KW-0234">DNA repair</keyword>
<evidence type="ECO:0000256" key="3">
    <source>
        <dbReference type="ARBA" id="ARBA00011918"/>
    </source>
</evidence>
<comment type="similarity">
    <text evidence="2">Belongs to the MGMT family.</text>
</comment>
<name>A0A1D2L7T7_BROTH</name>
<dbReference type="Proteomes" id="UP000243591">
    <property type="component" value="Chromosome"/>
</dbReference>
<dbReference type="InterPro" id="IPR001497">
    <property type="entry name" value="MethylDNA_cys_MeTrfase_AS"/>
</dbReference>
<evidence type="ECO:0000313" key="11">
    <source>
        <dbReference type="EMBL" id="ATF25938.1"/>
    </source>
</evidence>
<dbReference type="CDD" id="cd06445">
    <property type="entry name" value="ATase"/>
    <property type="match status" value="1"/>
</dbReference>
<keyword evidence="4 11" id="KW-0489">Methyltransferase</keyword>
<comment type="catalytic activity">
    <reaction evidence="8">
        <text>a 6-O-methyl-2'-deoxyguanosine in DNA + L-cysteinyl-[protein] = S-methyl-L-cysteinyl-[protein] + a 2'-deoxyguanosine in DNA</text>
        <dbReference type="Rhea" id="RHEA:24000"/>
        <dbReference type="Rhea" id="RHEA-COMP:10131"/>
        <dbReference type="Rhea" id="RHEA-COMP:10132"/>
        <dbReference type="Rhea" id="RHEA-COMP:11367"/>
        <dbReference type="Rhea" id="RHEA-COMP:11368"/>
        <dbReference type="ChEBI" id="CHEBI:29950"/>
        <dbReference type="ChEBI" id="CHEBI:82612"/>
        <dbReference type="ChEBI" id="CHEBI:85445"/>
        <dbReference type="ChEBI" id="CHEBI:85448"/>
        <dbReference type="EC" id="2.1.1.63"/>
    </reaction>
</comment>
<evidence type="ECO:0000256" key="2">
    <source>
        <dbReference type="ARBA" id="ARBA00008711"/>
    </source>
</evidence>
<dbReference type="InterPro" id="IPR036388">
    <property type="entry name" value="WH-like_DNA-bd_sf"/>
</dbReference>
<evidence type="ECO:0000256" key="7">
    <source>
        <dbReference type="ARBA" id="ARBA00023204"/>
    </source>
</evidence>
<organism evidence="11 12">
    <name type="scientific">Brochothrix thermosphacta</name>
    <name type="common">Microbacterium thermosphactum</name>
    <dbReference type="NCBI Taxonomy" id="2756"/>
    <lineage>
        <taxon>Bacteria</taxon>
        <taxon>Bacillati</taxon>
        <taxon>Bacillota</taxon>
        <taxon>Bacilli</taxon>
        <taxon>Bacillales</taxon>
        <taxon>Listeriaceae</taxon>
        <taxon>Brochothrix</taxon>
    </lineage>
</organism>
<protein>
    <recommendedName>
        <fullName evidence="3">methylated-DNA--[protein]-cysteine S-methyltransferase</fullName>
        <ecNumber evidence="3">2.1.1.63</ecNumber>
    </recommendedName>
</protein>
<sequence>MLIKSDYESPLGNLLLLSDGTALIGVWFSEQKYYGAGYHLEEAVTGQDLMIDEAKRWLDEYFMGHIPTMGQLVLAPKVTDFRKKVCEVLITIPYGETMTYQAIVDKLRLLYGGDIGSARAVGGAVGHNPISIIMPCHRVIGSNGSLTGYAGGVNRKVELLKIEGTQI</sequence>
<evidence type="ECO:0000256" key="6">
    <source>
        <dbReference type="ARBA" id="ARBA00022763"/>
    </source>
</evidence>
<dbReference type="EC" id="2.1.1.63" evidence="3"/>
<evidence type="ECO:0000256" key="1">
    <source>
        <dbReference type="ARBA" id="ARBA00001286"/>
    </source>
</evidence>
<evidence type="ECO:0000256" key="5">
    <source>
        <dbReference type="ARBA" id="ARBA00022679"/>
    </source>
</evidence>
<dbReference type="RefSeq" id="WP_029091930.1">
    <property type="nucleotide sequence ID" value="NZ_CBCPHX010000004.1"/>
</dbReference>
<dbReference type="PANTHER" id="PTHR10815:SF5">
    <property type="entry name" value="METHYLATED-DNA--PROTEIN-CYSTEINE METHYLTRANSFERASE"/>
    <property type="match status" value="1"/>
</dbReference>
<dbReference type="GO" id="GO:0032259">
    <property type="term" value="P:methylation"/>
    <property type="evidence" value="ECO:0007669"/>
    <property type="project" value="UniProtKB-KW"/>
</dbReference>
<dbReference type="Pfam" id="PF02870">
    <property type="entry name" value="Methyltransf_1N"/>
    <property type="match status" value="1"/>
</dbReference>
<evidence type="ECO:0000256" key="8">
    <source>
        <dbReference type="ARBA" id="ARBA00049348"/>
    </source>
</evidence>
<keyword evidence="6" id="KW-0227">DNA damage</keyword>
<dbReference type="GO" id="GO:0006281">
    <property type="term" value="P:DNA repair"/>
    <property type="evidence" value="ECO:0007669"/>
    <property type="project" value="UniProtKB-KW"/>
</dbReference>
<evidence type="ECO:0000259" key="10">
    <source>
        <dbReference type="Pfam" id="PF02870"/>
    </source>
</evidence>
<keyword evidence="5 11" id="KW-0808">Transferase</keyword>
<gene>
    <name evidence="11" type="ORF">CNY62_05710</name>
</gene>
<keyword evidence="12" id="KW-1185">Reference proteome</keyword>
<dbReference type="InterPro" id="IPR014048">
    <property type="entry name" value="MethylDNA_cys_MeTrfase_DNA-bd"/>
</dbReference>
<dbReference type="InterPro" id="IPR036631">
    <property type="entry name" value="MGMT_N_sf"/>
</dbReference>